<protein>
    <submittedName>
        <fullName evidence="5">GRB10-interacting GYF protein 1 isoform X1</fullName>
    </submittedName>
</protein>
<dbReference type="PANTHER" id="PTHR14445:SF37">
    <property type="entry name" value="GRB10-INTERACTING GYF PROTEIN 1"/>
    <property type="match status" value="1"/>
</dbReference>
<dbReference type="AlphaFoldDB" id="A0AA97LGB1"/>
<keyword evidence="4" id="KW-1185">Reference proteome</keyword>
<dbReference type="CDD" id="cd00072">
    <property type="entry name" value="GYF"/>
    <property type="match status" value="1"/>
</dbReference>
<evidence type="ECO:0000313" key="4">
    <source>
        <dbReference type="Proteomes" id="UP001190640"/>
    </source>
</evidence>
<evidence type="ECO:0000256" key="2">
    <source>
        <dbReference type="SAM" id="MobiDB-lite"/>
    </source>
</evidence>
<dbReference type="PROSITE" id="PS50829">
    <property type="entry name" value="GYF"/>
    <property type="match status" value="1"/>
</dbReference>
<feature type="compositionally biased region" description="Acidic residues" evidence="2">
    <location>
        <begin position="337"/>
        <end position="352"/>
    </location>
</feature>
<feature type="region of interest" description="Disordered" evidence="2">
    <location>
        <begin position="106"/>
        <end position="406"/>
    </location>
</feature>
<feature type="compositionally biased region" description="Basic and acidic residues" evidence="2">
    <location>
        <begin position="353"/>
        <end position="363"/>
    </location>
</feature>
<reference evidence="5" key="1">
    <citation type="submission" date="2025-08" db="UniProtKB">
        <authorList>
            <consortium name="RefSeq"/>
        </authorList>
    </citation>
    <scope>IDENTIFICATION</scope>
    <source>
        <tissue evidence="5">Blood</tissue>
    </source>
</reference>
<name>A0AA97LGB1_EUBMA</name>
<comment type="similarity">
    <text evidence="1">Belongs to the GIGYF family.</text>
</comment>
<feature type="compositionally biased region" description="Polar residues" evidence="2">
    <location>
        <begin position="959"/>
        <end position="977"/>
    </location>
</feature>
<feature type="compositionally biased region" description="Low complexity" evidence="2">
    <location>
        <begin position="818"/>
        <end position="834"/>
    </location>
</feature>
<dbReference type="InterPro" id="IPR003169">
    <property type="entry name" value="GYF"/>
</dbReference>
<organism evidence="4 5">
    <name type="scientific">Eublepharis macularius</name>
    <name type="common">Leopard gecko</name>
    <name type="synonym">Cyrtodactylus macularius</name>
    <dbReference type="NCBI Taxonomy" id="481883"/>
    <lineage>
        <taxon>Eukaryota</taxon>
        <taxon>Metazoa</taxon>
        <taxon>Chordata</taxon>
        <taxon>Craniata</taxon>
        <taxon>Vertebrata</taxon>
        <taxon>Euteleostomi</taxon>
        <taxon>Lepidosauria</taxon>
        <taxon>Squamata</taxon>
        <taxon>Bifurcata</taxon>
        <taxon>Gekkota</taxon>
        <taxon>Eublepharidae</taxon>
        <taxon>Eublepharinae</taxon>
        <taxon>Eublepharis</taxon>
    </lineage>
</organism>
<dbReference type="InterPro" id="IPR051640">
    <property type="entry name" value="GRB10-interact_GYF"/>
</dbReference>
<feature type="region of interest" description="Disordered" evidence="2">
    <location>
        <begin position="896"/>
        <end position="921"/>
    </location>
</feature>
<dbReference type="RefSeq" id="XP_054851072.1">
    <property type="nucleotide sequence ID" value="XM_054995097.1"/>
</dbReference>
<evidence type="ECO:0000256" key="1">
    <source>
        <dbReference type="ARBA" id="ARBA00038015"/>
    </source>
</evidence>
<feature type="compositionally biased region" description="Acidic residues" evidence="2">
    <location>
        <begin position="297"/>
        <end position="306"/>
    </location>
</feature>
<dbReference type="CTD" id="64599"/>
<dbReference type="Pfam" id="PF02213">
    <property type="entry name" value="GYF"/>
    <property type="match status" value="1"/>
</dbReference>
<dbReference type="SMART" id="SM00444">
    <property type="entry name" value="GYF"/>
    <property type="match status" value="1"/>
</dbReference>
<feature type="compositionally biased region" description="Basic and acidic residues" evidence="2">
    <location>
        <begin position="249"/>
        <end position="275"/>
    </location>
</feature>
<dbReference type="GO" id="GO:0048009">
    <property type="term" value="P:insulin-like growth factor receptor signaling pathway"/>
    <property type="evidence" value="ECO:0007669"/>
    <property type="project" value="TreeGrafter"/>
</dbReference>
<dbReference type="SUPFAM" id="SSF55277">
    <property type="entry name" value="GYF domain"/>
    <property type="match status" value="1"/>
</dbReference>
<feature type="compositionally biased region" description="Basic and acidic residues" evidence="2">
    <location>
        <begin position="789"/>
        <end position="812"/>
    </location>
</feature>
<feature type="compositionally biased region" description="Low complexity" evidence="2">
    <location>
        <begin position="1067"/>
        <end position="1093"/>
    </location>
</feature>
<feature type="domain" description="GYF" evidence="3">
    <location>
        <begin position="535"/>
        <end position="583"/>
    </location>
</feature>
<feature type="compositionally biased region" description="Polar residues" evidence="2">
    <location>
        <begin position="737"/>
        <end position="755"/>
    </location>
</feature>
<feature type="compositionally biased region" description="Basic and acidic residues" evidence="2">
    <location>
        <begin position="149"/>
        <end position="180"/>
    </location>
</feature>
<proteinExistence type="inferred from homology"/>
<dbReference type="KEGG" id="emc:129340353"/>
<dbReference type="GeneID" id="129340353"/>
<evidence type="ECO:0000313" key="5">
    <source>
        <dbReference type="RefSeq" id="XP_054851072.1"/>
    </source>
</evidence>
<dbReference type="Proteomes" id="UP001190640">
    <property type="component" value="Chromosome 12"/>
</dbReference>
<sequence>MAAETLNFGPEWLRALSGGGSVTSPPPSPAMPKYKLAEYRYGREEMLALYVKDNKVPEEIRDTEFSALLQDDPLQPLALVPLTEEEQRNFSMSVNSVAVLRLMGKGGGAAPAGVSRGRGSARSRGRGRGESGFYQRSMEEVEGAFGRGGGREMHRSQSWDDRGERRFEKPIRREGARAPFEEGAPPGRKDFARSDSDNWRTLREEHEGEEESTLAATGSGGSWRQSGGARRESERWRSASPDGGPRSAGWREHGGEGRRRKFDFDFRDREDEPRSGRRHRHNSDSFEEDKDGLPEWCLEDEEEEMGTFDSSGAFMPLKKSPKEPIPEEQELNFLPLQEEEEEEEAEEEEEENRPEAKDGERGGEGGSVPVAPTVKEGAERERVELQRVPEEKPVAAPAPAPWRSGPPFSTAVGAATIGECESAVPGATTKAEGLALTGGCIKDMETANGAPGILSHPTRLSPAAVSAVSSSTTAAATEFTVGDNEDEDGMKHLQQEAEKMVASLQDSSLEEEHFTQAIVDHRNPAAALPLSHEAAMKWFYKDPQGEIQGPFTTQEMAEWFQAGYFAMSLLVKRGCDEGFQPLGEVIKMWGRVPFAPGPSPPPLLVRRERATGVLKALGEGRAPEQAKPGLAHLRPHHKRPFGAALKQDVTREGNMDQERLKKQQELAAATLYQQLQHQQLLQLVNSRQQYAQCALQQKVATGDLTQQQLATFLQQLQALKPRAGEQGMIPSMNRSISVPDTGSLWDTHTSASSQAGGEASLWDIPISSSTQGPILEQLQLQHKLQERRGAELRAKRDEDERKRRREEEELFRRKQLPSSSSWGQQSVNSSSTQNSFSIADIQKLGDARACRELREECRQQELLLKLLQQQNSHPLWGGLAKQNVSMKALLELQQETERHMQKQQRAQQRAHGGHSLTSLPSQWGVDSSPLWGGHEKSSSISLWEESMKNPGPLSRSLGLKNSRSSPSLGDTYSASCRQSRKKTDEEEKLLKLLQGIHKPQDGFTQWCEQMLHALNTSSSLDVPTVVAFLKEVESPYDVHDCIRSYLGDTVEAKEFAKQFLERRAKQRANQQRQQQQQDAPWLSSSSLQSVFQSNHHPKTPSFENSQAAKIKRRPMMLHADPSILGYALHGSASELEPVEDY</sequence>
<accession>A0AA97LGB1</accession>
<feature type="region of interest" description="Disordered" evidence="2">
    <location>
        <begin position="951"/>
        <end position="980"/>
    </location>
</feature>
<evidence type="ECO:0000259" key="3">
    <source>
        <dbReference type="PROSITE" id="PS50829"/>
    </source>
</evidence>
<dbReference type="Gene3D" id="3.30.1490.40">
    <property type="match status" value="1"/>
</dbReference>
<dbReference type="GO" id="GO:0005829">
    <property type="term" value="C:cytosol"/>
    <property type="evidence" value="ECO:0007669"/>
    <property type="project" value="TreeGrafter"/>
</dbReference>
<gene>
    <name evidence="5" type="primary">GIGYF1</name>
</gene>
<feature type="compositionally biased region" description="Basic and acidic residues" evidence="2">
    <location>
        <begin position="376"/>
        <end position="393"/>
    </location>
</feature>
<feature type="region of interest" description="Disordered" evidence="2">
    <location>
        <begin position="789"/>
        <end position="834"/>
    </location>
</feature>
<dbReference type="InterPro" id="IPR035445">
    <property type="entry name" value="GYF-like_dom_sf"/>
</dbReference>
<dbReference type="PANTHER" id="PTHR14445">
    <property type="entry name" value="GRB10 INTERACTING GYF PROTEIN"/>
    <property type="match status" value="1"/>
</dbReference>
<feature type="region of interest" description="Disordered" evidence="2">
    <location>
        <begin position="1064"/>
        <end position="1106"/>
    </location>
</feature>
<feature type="compositionally biased region" description="Basic and acidic residues" evidence="2">
    <location>
        <begin position="187"/>
        <end position="206"/>
    </location>
</feature>
<feature type="region of interest" description="Disordered" evidence="2">
    <location>
        <begin position="737"/>
        <end position="757"/>
    </location>
</feature>